<dbReference type="GO" id="GO:0006203">
    <property type="term" value="P:dGTP catabolic process"/>
    <property type="evidence" value="ECO:0007669"/>
    <property type="project" value="TreeGrafter"/>
</dbReference>
<dbReference type="PANTHER" id="PTHR11373:SF32">
    <property type="entry name" value="DEOXYGUANOSINETRIPHOSPHATE TRIPHOSPHOHYDROLASE"/>
    <property type="match status" value="1"/>
</dbReference>
<dbReference type="EMBL" id="AP023096">
    <property type="protein sequence ID" value="BCE62118.1"/>
    <property type="molecule type" value="Genomic_DNA"/>
</dbReference>
<dbReference type="RefSeq" id="WP_182869584.1">
    <property type="nucleotide sequence ID" value="NZ_AP022638.1"/>
</dbReference>
<protein>
    <recommendedName>
        <fullName evidence="2">Deoxyguanosinetriphosphate triphosphohydrolase-like protein</fullName>
    </recommendedName>
</protein>
<sequence length="518" mass="58133">MAPTRRKSRSIASPAVAKHAGLPPLYTADDASRITAAAAADDLAPERYRSEFRRDYARLIHCPSFRRLQGKAQLFPCQENDFFRNRLSHSLEVAQIAKSIAIKLNDEHEYFQANPINTDLIELAGLAHDVGHPPFGHNGEEQLDQHMLEYGGFEGNAQTLRVLSRLEKKQTISYPHRDETPLAVANGQDCRVGLNLTFRSMAAILKYDHQIPRNTDARREAQNEKHAVKGYCFSERELVSQIRSRVAGTNFEGKMKTVECSIMDIADDIAYSTYDLEDAFKGGFLTPLSIISMPDDQKSAIVAKVRKRIEASYQHLSPKEREFGLLEYNAVLRRIFAGVLKVEVPAGLLENGGLDIEQYNALVVSITSETSATLCSNGYFRTEFTSQLVGRFIRAVEIAEFNEAIPALTTVRLSIEAFIAVEVLKTVSFNAVIMSSRLKSAENRGQWVIEQIFGELKDDGGYLLMPEDWRLLIEANPGDTGWKKRCISDYIAGMTDAYCLEFYERILGRAAPSIQKQH</sequence>
<dbReference type="InterPro" id="IPR050135">
    <property type="entry name" value="dGTPase-like"/>
</dbReference>
<feature type="domain" description="HD" evidence="3">
    <location>
        <begin position="86"/>
        <end position="272"/>
    </location>
</feature>
<evidence type="ECO:0000256" key="2">
    <source>
        <dbReference type="HAMAP-Rule" id="MF_01212"/>
    </source>
</evidence>
<dbReference type="AlphaFoldDB" id="A0A810AHC1"/>
<evidence type="ECO:0000259" key="3">
    <source>
        <dbReference type="PROSITE" id="PS51831"/>
    </source>
</evidence>
<dbReference type="SMART" id="SM00471">
    <property type="entry name" value="HDc"/>
    <property type="match status" value="1"/>
</dbReference>
<keyword evidence="1 2" id="KW-0378">Hydrolase</keyword>
<dbReference type="PROSITE" id="PS51831">
    <property type="entry name" value="HD"/>
    <property type="match status" value="1"/>
</dbReference>
<dbReference type="Pfam" id="PF01966">
    <property type="entry name" value="HD"/>
    <property type="match status" value="1"/>
</dbReference>
<reference evidence="5" key="2">
    <citation type="submission" date="2020-05" db="EMBL/GenBank/DDBJ databases">
        <title>Complete genome sequence of Bradyrhizobium diazoefficiens XF6 isolated from soybean nodule.</title>
        <authorList>
            <person name="Noda R."/>
            <person name="Kakizaki K."/>
            <person name="Minamisawa K."/>
        </authorList>
    </citation>
    <scope>NUCLEOTIDE SEQUENCE</scope>
    <source>
        <strain evidence="5">XF6</strain>
    </source>
</reference>
<organism evidence="5">
    <name type="scientific">Bradyrhizobium diazoefficiens</name>
    <dbReference type="NCBI Taxonomy" id="1355477"/>
    <lineage>
        <taxon>Bacteria</taxon>
        <taxon>Pseudomonadati</taxon>
        <taxon>Pseudomonadota</taxon>
        <taxon>Alphaproteobacteria</taxon>
        <taxon>Hyphomicrobiales</taxon>
        <taxon>Nitrobacteraceae</taxon>
        <taxon>Bradyrhizobium</taxon>
    </lineage>
</organism>
<dbReference type="HAMAP" id="MF_01212">
    <property type="entry name" value="dGTPase_type2"/>
    <property type="match status" value="1"/>
</dbReference>
<dbReference type="EMBL" id="AP023095">
    <property type="protein sequence ID" value="BCE53399.1"/>
    <property type="molecule type" value="Genomic_DNA"/>
</dbReference>
<dbReference type="InterPro" id="IPR006674">
    <property type="entry name" value="HD_domain"/>
</dbReference>
<dbReference type="InterPro" id="IPR023023">
    <property type="entry name" value="dNTPase_2"/>
</dbReference>
<evidence type="ECO:0000313" key="4">
    <source>
        <dbReference type="EMBL" id="BCE53399.1"/>
    </source>
</evidence>
<dbReference type="GO" id="GO:0008832">
    <property type="term" value="F:dGTPase activity"/>
    <property type="evidence" value="ECO:0007669"/>
    <property type="project" value="TreeGrafter"/>
</dbReference>
<dbReference type="InterPro" id="IPR006261">
    <property type="entry name" value="dGTPase"/>
</dbReference>
<name>A0A810AHC1_9BRAD</name>
<reference evidence="4" key="1">
    <citation type="submission" date="2020-05" db="EMBL/GenBank/DDBJ databases">
        <title>Complete genome sequence of Bradyrhizobium diazoefficiens XF5 isolated from soybean nodule.</title>
        <authorList>
            <person name="Noda R."/>
            <person name="Kakizaki K."/>
            <person name="Minamisawa K."/>
        </authorList>
    </citation>
    <scope>NUCLEOTIDE SEQUENCE</scope>
    <source>
        <strain evidence="4">XF5</strain>
    </source>
</reference>
<dbReference type="InterPro" id="IPR026875">
    <property type="entry name" value="PHydrolase_assoc_dom"/>
</dbReference>
<gene>
    <name evidence="4" type="ORF">XF5B_09110</name>
    <name evidence="5" type="ORF">XF6B_09170</name>
</gene>
<dbReference type="InterPro" id="IPR003607">
    <property type="entry name" value="HD/PDEase_dom"/>
</dbReference>
<dbReference type="Pfam" id="PF13286">
    <property type="entry name" value="HD_assoc"/>
    <property type="match status" value="1"/>
</dbReference>
<dbReference type="NCBIfam" id="TIGR01353">
    <property type="entry name" value="dGTP_triPase"/>
    <property type="match status" value="1"/>
</dbReference>
<dbReference type="Gene3D" id="1.10.3210.10">
    <property type="entry name" value="Hypothetical protein af1432"/>
    <property type="match status" value="2"/>
</dbReference>
<dbReference type="CDD" id="cd00077">
    <property type="entry name" value="HDc"/>
    <property type="match status" value="1"/>
</dbReference>
<accession>A0A810AHC1</accession>
<proteinExistence type="inferred from homology"/>
<dbReference type="PANTHER" id="PTHR11373">
    <property type="entry name" value="DEOXYNUCLEOSIDE TRIPHOSPHATE TRIPHOSPHOHYDROLASE"/>
    <property type="match status" value="1"/>
</dbReference>
<evidence type="ECO:0000256" key="1">
    <source>
        <dbReference type="ARBA" id="ARBA00022801"/>
    </source>
</evidence>
<dbReference type="SUPFAM" id="SSF109604">
    <property type="entry name" value="HD-domain/PDEase-like"/>
    <property type="match status" value="1"/>
</dbReference>
<comment type="similarity">
    <text evidence="2">Belongs to the dGTPase family. Type 2 subfamily.</text>
</comment>
<evidence type="ECO:0000313" key="5">
    <source>
        <dbReference type="EMBL" id="BCE62118.1"/>
    </source>
</evidence>